<name>A0A977KXS3_9CYAN</name>
<organism evidence="2">
    <name type="scientific">Woronichinia naegeliana WA131</name>
    <dbReference type="NCBI Taxonomy" id="2824559"/>
    <lineage>
        <taxon>Bacteria</taxon>
        <taxon>Bacillati</taxon>
        <taxon>Cyanobacteriota</taxon>
        <taxon>Cyanophyceae</taxon>
        <taxon>Synechococcales</taxon>
        <taxon>Coelosphaeriaceae</taxon>
        <taxon>Woronichinia</taxon>
    </lineage>
</organism>
<protein>
    <recommendedName>
        <fullName evidence="3">Tetratricopeptide repeat protein</fullName>
    </recommendedName>
</protein>
<dbReference type="KEGG" id="wna:KA717_02720"/>
<feature type="coiled-coil region" evidence="1">
    <location>
        <begin position="68"/>
        <end position="95"/>
    </location>
</feature>
<proteinExistence type="predicted"/>
<dbReference type="Proteomes" id="UP001065613">
    <property type="component" value="Chromosome"/>
</dbReference>
<sequence length="363" mass="42080">MLEDLAEAIKNKQYQRTAELLQDLSSDQRDNPWILFYQARLAEGLGNLSEAQQGYRQLLGWISNPQLLAKIRRGLERIKLLEEQAEKQVLDQRKELLEVAKSQDPELGVFVLDPITSEQKQEAANIFGEVMQIDAYSARLQLPSRAWRLYRTGSVGALNFYVQELQGQGIPCFCVPLTCILSLRILPVYSLEAIAPNMALTYRVSKDQRSQIDIPWSAVSQRVEGLLPIFEECVAVSKNGKVERKTKILDYAKMCDLHIPEQNMILRFCDQIYEFDQGISLITSSKPREEGTTYDQWQRLLAIFQEQLPTVKVWNEFKFFAETALDFKELLKLIDPHIHFLRREKTEWDEAFHLYSSLAFFHD</sequence>
<evidence type="ECO:0008006" key="3">
    <source>
        <dbReference type="Google" id="ProtNLM"/>
    </source>
</evidence>
<gene>
    <name evidence="2" type="ORF">KA717_02720</name>
</gene>
<reference evidence="2" key="1">
    <citation type="submission" date="2021-04" db="EMBL/GenBank/DDBJ databases">
        <title>Genome sequence of Woronichinia naegeliana from Washington state freshwater lake bloom.</title>
        <authorList>
            <person name="Dreher T.W."/>
        </authorList>
    </citation>
    <scope>NUCLEOTIDE SEQUENCE</scope>
    <source>
        <strain evidence="2">WA131</strain>
    </source>
</reference>
<evidence type="ECO:0000256" key="1">
    <source>
        <dbReference type="SAM" id="Coils"/>
    </source>
</evidence>
<keyword evidence="1" id="KW-0175">Coiled coil</keyword>
<accession>A0A977KXS3</accession>
<dbReference type="EMBL" id="CP073041">
    <property type="protein sequence ID" value="UXE61864.1"/>
    <property type="molecule type" value="Genomic_DNA"/>
</dbReference>
<dbReference type="AlphaFoldDB" id="A0A977KXS3"/>
<evidence type="ECO:0000313" key="2">
    <source>
        <dbReference type="EMBL" id="UXE61864.1"/>
    </source>
</evidence>